<evidence type="ECO:0000256" key="6">
    <source>
        <dbReference type="SAM" id="Phobius"/>
    </source>
</evidence>
<keyword evidence="7" id="KW-0732">Signal</keyword>
<feature type="domain" description="PKD" evidence="8">
    <location>
        <begin position="559"/>
        <end position="643"/>
    </location>
</feature>
<feature type="signal peptide" evidence="7">
    <location>
        <begin position="1"/>
        <end position="27"/>
    </location>
</feature>
<feature type="domain" description="PKD" evidence="8">
    <location>
        <begin position="393"/>
        <end position="468"/>
    </location>
</feature>
<feature type="domain" description="PKD" evidence="8">
    <location>
        <begin position="324"/>
        <end position="394"/>
    </location>
</feature>
<dbReference type="InterPro" id="IPR022409">
    <property type="entry name" value="PKD/Chitinase_dom"/>
</dbReference>
<accession>A0A5C5VSH4</accession>
<dbReference type="InterPro" id="IPR013783">
    <property type="entry name" value="Ig-like_fold"/>
</dbReference>
<evidence type="ECO:0000256" key="3">
    <source>
        <dbReference type="ARBA" id="ARBA00022737"/>
    </source>
</evidence>
<dbReference type="GO" id="GO:0006816">
    <property type="term" value="P:calcium ion transport"/>
    <property type="evidence" value="ECO:0007669"/>
    <property type="project" value="TreeGrafter"/>
</dbReference>
<proteinExistence type="predicted"/>
<dbReference type="Proteomes" id="UP000317243">
    <property type="component" value="Unassembled WGS sequence"/>
</dbReference>
<dbReference type="InterPro" id="IPR000601">
    <property type="entry name" value="PKD_dom"/>
</dbReference>
<keyword evidence="5 6" id="KW-0472">Membrane</keyword>
<feature type="domain" description="PKD" evidence="8">
    <location>
        <begin position="476"/>
        <end position="560"/>
    </location>
</feature>
<dbReference type="SUPFAM" id="SSF49299">
    <property type="entry name" value="PKD domain"/>
    <property type="match status" value="6"/>
</dbReference>
<feature type="domain" description="PKD" evidence="8">
    <location>
        <begin position="223"/>
        <end position="309"/>
    </location>
</feature>
<dbReference type="GO" id="GO:0005886">
    <property type="term" value="C:plasma membrane"/>
    <property type="evidence" value="ECO:0007669"/>
    <property type="project" value="TreeGrafter"/>
</dbReference>
<gene>
    <name evidence="9" type="ORF">KOR42_48510</name>
</gene>
<dbReference type="Pfam" id="PF18911">
    <property type="entry name" value="PKD_4"/>
    <property type="match status" value="2"/>
</dbReference>
<keyword evidence="4 6" id="KW-1133">Transmembrane helix</keyword>
<comment type="subcellular location">
    <subcellularLocation>
        <location evidence="1">Membrane</location>
        <topology evidence="1">Multi-pass membrane protein</topology>
    </subcellularLocation>
</comment>
<evidence type="ECO:0000256" key="2">
    <source>
        <dbReference type="ARBA" id="ARBA00022692"/>
    </source>
</evidence>
<evidence type="ECO:0000256" key="4">
    <source>
        <dbReference type="ARBA" id="ARBA00022989"/>
    </source>
</evidence>
<dbReference type="CDD" id="cd00146">
    <property type="entry name" value="PKD"/>
    <property type="match status" value="6"/>
</dbReference>
<dbReference type="EMBL" id="SIHI01000047">
    <property type="protein sequence ID" value="TWT40855.1"/>
    <property type="molecule type" value="Genomic_DNA"/>
</dbReference>
<evidence type="ECO:0000313" key="10">
    <source>
        <dbReference type="Proteomes" id="UP000317243"/>
    </source>
</evidence>
<dbReference type="GO" id="GO:0005261">
    <property type="term" value="F:monoatomic cation channel activity"/>
    <property type="evidence" value="ECO:0007669"/>
    <property type="project" value="TreeGrafter"/>
</dbReference>
<dbReference type="SMART" id="SM00089">
    <property type="entry name" value="PKD"/>
    <property type="match status" value="7"/>
</dbReference>
<protein>
    <submittedName>
        <fullName evidence="9">Pesticidal crystal protein cry22Aa</fullName>
    </submittedName>
</protein>
<dbReference type="InterPro" id="IPR035986">
    <property type="entry name" value="PKD_dom_sf"/>
</dbReference>
<keyword evidence="3" id="KW-0677">Repeat</keyword>
<evidence type="ECO:0000256" key="5">
    <source>
        <dbReference type="ARBA" id="ARBA00023136"/>
    </source>
</evidence>
<sequence precursor="true">MTKHIRNSLLWLFFAGFALTACRHSFAEGDGREVPRTFFIVVDVSGSMSHPFRAPVQPVLTNATKLHDVKRRLAMLAAHLPLQTRVIVTTFDTQAWQICDLRIEDESDRVQLKNKLAEIKTWNGSTYLWRNVDAQLAHAKQICEENPNDRVRVLLYTDGEDMERRPGLDHNFIIQKYGDSLQSVVELDWVTIGYDLEAKVKASLQESGVHFTRADKPEEIVPLRSGFILSTTNLKVGETLEFSDDSVGLEIVKRQVDWGDSSPKEQGLRLSHKYTVPGTYDVEYVITSKNGKTSTSRQQILVTNPSSPVAKIRPLSPDAKLLPGQELEFEDVSHGNCAQRRWEYGHDQTSSKQVLRAKFDQPGEHLVKLIVADEYGQTSQAETSVVIRRPAPPQAAIQAPTEPIIAGELVELIDASHGDVLNREWTYGNGQTSTEPILSVSFNRPGRQDVVLAVTDRFGQTTQDAVTLKIQLPPPPVARIRVEKKQILVNEPLTLEDASQGEIQSREWSFGDDEKSTLKQSTVNFSKPGEQVIVLVVADEYGQTSRATETIQVRLPEPPVARIATVKDAITLGETVTFADVSRGDIAKREWNFGSGQSSNEESLSLMPDQPGDVSVKLLVTDSYGQTVEAEQVIAVKLPPKPIASIIIPQKRQWQIGDELTLLSDSSASADRFQWIVDGADPLTTEHANVVVERSGELTITLTVWDRFDQATTATETLQVQGHAPPQAGFTIGTAHAFLGDTVRITSTATGMFDSVTFKVSSLATPIEISPAAKTPCFDYAADQLGTIQFEQIVVGPGGTDQLTRELKVDSRVIQPIAKISFAKPSRRGPQEVHFENRSTGSVVRTDYDFGDGSPVVSVTGAAKATHRFAPGNWPMKVTAFGPDDTTPSVWETTIDITEPIAAWIWNLAWQIPLAILFCGICWYLVDRDQQRRLLQAHSQLDGSLTVHPRGQVRQLRRFHFEGKSDREEIELDDQTRVLVDSIMDHATGEIKYRLEVSNDGKPHQSAVIDSGEQVDLSGFTLRYSE</sequence>
<dbReference type="AlphaFoldDB" id="A0A5C5VSH4"/>
<dbReference type="PANTHER" id="PTHR46730">
    <property type="entry name" value="POLYCYSTIN-1"/>
    <property type="match status" value="1"/>
</dbReference>
<dbReference type="SUPFAM" id="SSF53300">
    <property type="entry name" value="vWA-like"/>
    <property type="match status" value="1"/>
</dbReference>
<dbReference type="PROSITE" id="PS51257">
    <property type="entry name" value="PROKAR_LIPOPROTEIN"/>
    <property type="match status" value="1"/>
</dbReference>
<dbReference type="Gene3D" id="3.40.50.410">
    <property type="entry name" value="von Willebrand factor, type A domain"/>
    <property type="match status" value="1"/>
</dbReference>
<dbReference type="Gene3D" id="2.60.40.10">
    <property type="entry name" value="Immunoglobulins"/>
    <property type="match status" value="6"/>
</dbReference>
<name>A0A5C5VSH4_9PLAN</name>
<dbReference type="InterPro" id="IPR002035">
    <property type="entry name" value="VWF_A"/>
</dbReference>
<dbReference type="InterPro" id="IPR036465">
    <property type="entry name" value="vWFA_dom_sf"/>
</dbReference>
<dbReference type="Pfam" id="PF13519">
    <property type="entry name" value="VWA_2"/>
    <property type="match status" value="1"/>
</dbReference>
<reference evidence="9 10" key="1">
    <citation type="submission" date="2019-02" db="EMBL/GenBank/DDBJ databases">
        <title>Deep-cultivation of Planctomycetes and their phenomic and genomic characterization uncovers novel biology.</title>
        <authorList>
            <person name="Wiegand S."/>
            <person name="Jogler M."/>
            <person name="Boedeker C."/>
            <person name="Pinto D."/>
            <person name="Vollmers J."/>
            <person name="Rivas-Marin E."/>
            <person name="Kohn T."/>
            <person name="Peeters S.H."/>
            <person name="Heuer A."/>
            <person name="Rast P."/>
            <person name="Oberbeckmann S."/>
            <person name="Bunk B."/>
            <person name="Jeske O."/>
            <person name="Meyerdierks A."/>
            <person name="Storesund J.E."/>
            <person name="Kallscheuer N."/>
            <person name="Luecker S."/>
            <person name="Lage O.M."/>
            <person name="Pohl T."/>
            <person name="Merkel B.J."/>
            <person name="Hornburger P."/>
            <person name="Mueller R.-W."/>
            <person name="Bruemmer F."/>
            <person name="Labrenz M."/>
            <person name="Spormann A.M."/>
            <person name="Op Den Camp H."/>
            <person name="Overmann J."/>
            <person name="Amann R."/>
            <person name="Jetten M.S.M."/>
            <person name="Mascher T."/>
            <person name="Medema M.H."/>
            <person name="Devos D.P."/>
            <person name="Kaster A.-K."/>
            <person name="Ovreas L."/>
            <person name="Rohde M."/>
            <person name="Galperin M.Y."/>
            <person name="Jogler C."/>
        </authorList>
    </citation>
    <scope>NUCLEOTIDE SEQUENCE [LARGE SCALE GENOMIC DNA]</scope>
    <source>
        <strain evidence="9 10">KOR42</strain>
    </source>
</reference>
<comment type="caution">
    <text evidence="9">The sequence shown here is derived from an EMBL/GenBank/DDBJ whole genome shotgun (WGS) entry which is preliminary data.</text>
</comment>
<keyword evidence="10" id="KW-1185">Reference proteome</keyword>
<evidence type="ECO:0000313" key="9">
    <source>
        <dbReference type="EMBL" id="TWT40855.1"/>
    </source>
</evidence>
<dbReference type="PROSITE" id="PS50093">
    <property type="entry name" value="PKD"/>
    <property type="match status" value="5"/>
</dbReference>
<organism evidence="9 10">
    <name type="scientific">Thalassoglobus neptunius</name>
    <dbReference type="NCBI Taxonomy" id="1938619"/>
    <lineage>
        <taxon>Bacteria</taxon>
        <taxon>Pseudomonadati</taxon>
        <taxon>Planctomycetota</taxon>
        <taxon>Planctomycetia</taxon>
        <taxon>Planctomycetales</taxon>
        <taxon>Planctomycetaceae</taxon>
        <taxon>Thalassoglobus</taxon>
    </lineage>
</organism>
<dbReference type="RefSeq" id="WP_197441488.1">
    <property type="nucleotide sequence ID" value="NZ_SIHI01000047.1"/>
</dbReference>
<dbReference type="PANTHER" id="PTHR46730:SF4">
    <property type="entry name" value="POLYCYSTIC KIDNEY DISEASE PROTEIN 1-LIKE 1"/>
    <property type="match status" value="1"/>
</dbReference>
<evidence type="ECO:0000256" key="7">
    <source>
        <dbReference type="SAM" id="SignalP"/>
    </source>
</evidence>
<feature type="transmembrane region" description="Helical" evidence="6">
    <location>
        <begin position="904"/>
        <end position="926"/>
    </location>
</feature>
<evidence type="ECO:0000259" key="8">
    <source>
        <dbReference type="PROSITE" id="PS50093"/>
    </source>
</evidence>
<keyword evidence="2 6" id="KW-0812">Transmembrane</keyword>
<evidence type="ECO:0000256" key="1">
    <source>
        <dbReference type="ARBA" id="ARBA00004141"/>
    </source>
</evidence>
<feature type="chain" id="PRO_5022871499" evidence="7">
    <location>
        <begin position="28"/>
        <end position="1026"/>
    </location>
</feature>